<protein>
    <recommendedName>
        <fullName evidence="10">G-protein coupled receptors family 1 profile domain-containing protein</fullName>
    </recommendedName>
</protein>
<dbReference type="InterPro" id="IPR000276">
    <property type="entry name" value="GPCR_Rhodpsn"/>
</dbReference>
<sequence length="248" mass="28270">MPPAEHHVGTPHSQAAGDEDYQMAASASQWKDVPDKYFMVIAHLLAGHINDTEDMERVNGPILKASIKSVYWLFLIQYATLALLGVILNIAIIVYIMYNRLYKDVTHAFIINLAFCHFVQCALVLPVSLMVMLLQNWIFGQFLCFFLPMLQDIPIHVAMISHILIAWDRMRWLNDPLKGRIPGFVCCCATWLTGMVIALPYPIYTMYVELGDDGNKWHNKRRDDDDDDDNDNDVVDVGSMIIIIAELL</sequence>
<feature type="domain" description="G-protein coupled receptors family 1 profile" evidence="10">
    <location>
        <begin position="88"/>
        <end position="178"/>
    </location>
</feature>
<feature type="transmembrane region" description="Helical" evidence="9">
    <location>
        <begin position="181"/>
        <end position="203"/>
    </location>
</feature>
<feature type="transmembrane region" description="Helical" evidence="9">
    <location>
        <begin position="70"/>
        <end position="97"/>
    </location>
</feature>
<keyword evidence="4 9" id="KW-1133">Transmembrane helix</keyword>
<evidence type="ECO:0000259" key="10">
    <source>
        <dbReference type="PROSITE" id="PS50262"/>
    </source>
</evidence>
<dbReference type="PANTHER" id="PTHR24238:SF69">
    <property type="entry name" value="G-PROTEIN COUPLED RECEPTOR 165"/>
    <property type="match status" value="1"/>
</dbReference>
<evidence type="ECO:0000256" key="8">
    <source>
        <dbReference type="ARBA" id="ARBA00023224"/>
    </source>
</evidence>
<dbReference type="OMA" id="WVYGSFL"/>
<proteinExistence type="inferred from homology"/>
<comment type="caution">
    <text evidence="11">The sequence shown here is derived from an EMBL/GenBank/DDBJ whole genome shotgun (WGS) entry which is preliminary data.</text>
</comment>
<comment type="similarity">
    <text evidence="2">Belongs to the G-protein coupled receptor 1 family.</text>
</comment>
<dbReference type="SUPFAM" id="SSF81321">
    <property type="entry name" value="Family A G protein-coupled receptor-like"/>
    <property type="match status" value="1"/>
</dbReference>
<dbReference type="AlphaFoldDB" id="A0A484AXY8"/>
<gene>
    <name evidence="11" type="ORF">AWZ03_012303</name>
</gene>
<comment type="subcellular location">
    <subcellularLocation>
        <location evidence="1">Membrane</location>
        <topology evidence="1">Multi-pass membrane protein</topology>
    </subcellularLocation>
</comment>
<accession>A0A484AXY8</accession>
<reference evidence="11 12" key="1">
    <citation type="journal article" date="2019" name="J. Hered.">
        <title>An Improved Genome Assembly for Drosophila navojoa, the Basal Species in the mojavensis Cluster.</title>
        <authorList>
            <person name="Vanderlinde T."/>
            <person name="Dupim E.G."/>
            <person name="Nazario-Yepiz N.O."/>
            <person name="Carvalho A.B."/>
        </authorList>
    </citation>
    <scope>NUCLEOTIDE SEQUENCE [LARGE SCALE GENOMIC DNA]</scope>
    <source>
        <strain evidence="11">Navoj_Jal97</strain>
        <tissue evidence="11">Whole organism</tissue>
    </source>
</reference>
<dbReference type="GO" id="GO:0008188">
    <property type="term" value="F:neuropeptide receptor activity"/>
    <property type="evidence" value="ECO:0007669"/>
    <property type="project" value="TreeGrafter"/>
</dbReference>
<evidence type="ECO:0000256" key="7">
    <source>
        <dbReference type="ARBA" id="ARBA00023170"/>
    </source>
</evidence>
<dbReference type="EMBL" id="LSRL02000380">
    <property type="protein sequence ID" value="TDG41273.1"/>
    <property type="molecule type" value="Genomic_DNA"/>
</dbReference>
<dbReference type="PROSITE" id="PS50262">
    <property type="entry name" value="G_PROTEIN_RECEP_F1_2"/>
    <property type="match status" value="1"/>
</dbReference>
<keyword evidence="3 9" id="KW-0812">Transmembrane</keyword>
<dbReference type="Pfam" id="PF00001">
    <property type="entry name" value="7tm_1"/>
    <property type="match status" value="1"/>
</dbReference>
<evidence type="ECO:0000313" key="12">
    <source>
        <dbReference type="Proteomes" id="UP000295192"/>
    </source>
</evidence>
<evidence type="ECO:0000313" key="11">
    <source>
        <dbReference type="EMBL" id="TDG41273.1"/>
    </source>
</evidence>
<dbReference type="OrthoDB" id="5975336at2759"/>
<dbReference type="InterPro" id="IPR017452">
    <property type="entry name" value="GPCR_Rhodpsn_7TM"/>
</dbReference>
<evidence type="ECO:0000256" key="1">
    <source>
        <dbReference type="ARBA" id="ARBA00004141"/>
    </source>
</evidence>
<dbReference type="GO" id="GO:0005886">
    <property type="term" value="C:plasma membrane"/>
    <property type="evidence" value="ECO:0007669"/>
    <property type="project" value="TreeGrafter"/>
</dbReference>
<dbReference type="PANTHER" id="PTHR24238">
    <property type="entry name" value="G-PROTEIN COUPLED RECEPTOR"/>
    <property type="match status" value="1"/>
</dbReference>
<evidence type="ECO:0000256" key="6">
    <source>
        <dbReference type="ARBA" id="ARBA00023136"/>
    </source>
</evidence>
<feature type="transmembrane region" description="Helical" evidence="9">
    <location>
        <begin position="109"/>
        <end position="132"/>
    </location>
</feature>
<keyword evidence="7" id="KW-0675">Receptor</keyword>
<evidence type="ECO:0000256" key="4">
    <source>
        <dbReference type="ARBA" id="ARBA00022989"/>
    </source>
</evidence>
<keyword evidence="8" id="KW-0807">Transducer</keyword>
<evidence type="ECO:0000256" key="9">
    <source>
        <dbReference type="SAM" id="Phobius"/>
    </source>
</evidence>
<organism evidence="11 12">
    <name type="scientific">Drosophila navojoa</name>
    <name type="common">Fruit fly</name>
    <dbReference type="NCBI Taxonomy" id="7232"/>
    <lineage>
        <taxon>Eukaryota</taxon>
        <taxon>Metazoa</taxon>
        <taxon>Ecdysozoa</taxon>
        <taxon>Arthropoda</taxon>
        <taxon>Hexapoda</taxon>
        <taxon>Insecta</taxon>
        <taxon>Pterygota</taxon>
        <taxon>Neoptera</taxon>
        <taxon>Endopterygota</taxon>
        <taxon>Diptera</taxon>
        <taxon>Brachycera</taxon>
        <taxon>Muscomorpha</taxon>
        <taxon>Ephydroidea</taxon>
        <taxon>Drosophilidae</taxon>
        <taxon>Drosophila</taxon>
    </lineage>
</organism>
<feature type="transmembrane region" description="Helical" evidence="9">
    <location>
        <begin position="138"/>
        <end position="160"/>
    </location>
</feature>
<evidence type="ECO:0000256" key="5">
    <source>
        <dbReference type="ARBA" id="ARBA00023040"/>
    </source>
</evidence>
<keyword evidence="12" id="KW-1185">Reference proteome</keyword>
<keyword evidence="5" id="KW-0297">G-protein coupled receptor</keyword>
<name>A0A484AXY8_DRONA</name>
<evidence type="ECO:0000256" key="2">
    <source>
        <dbReference type="ARBA" id="ARBA00010663"/>
    </source>
</evidence>
<keyword evidence="6 9" id="KW-0472">Membrane</keyword>
<dbReference type="Proteomes" id="UP000295192">
    <property type="component" value="Unassembled WGS sequence"/>
</dbReference>
<dbReference type="Gene3D" id="1.20.1070.10">
    <property type="entry name" value="Rhodopsin 7-helix transmembrane proteins"/>
    <property type="match status" value="1"/>
</dbReference>
<evidence type="ECO:0000256" key="3">
    <source>
        <dbReference type="ARBA" id="ARBA00022692"/>
    </source>
</evidence>